<accession>A0A6J4UGB7</accession>
<name>A0A6J4UGB7_9BACT</name>
<feature type="compositionally biased region" description="Basic residues" evidence="1">
    <location>
        <begin position="258"/>
        <end position="267"/>
    </location>
</feature>
<evidence type="ECO:0000313" key="2">
    <source>
        <dbReference type="EMBL" id="CAA9548871.1"/>
    </source>
</evidence>
<reference evidence="2" key="1">
    <citation type="submission" date="2020-02" db="EMBL/GenBank/DDBJ databases">
        <authorList>
            <person name="Meier V. D."/>
        </authorList>
    </citation>
    <scope>NUCLEOTIDE SEQUENCE</scope>
    <source>
        <strain evidence="2">AVDCRST_MAG59</strain>
    </source>
</reference>
<protein>
    <submittedName>
        <fullName evidence="2">Uncharacterized protein</fullName>
    </submittedName>
</protein>
<organism evidence="2">
    <name type="scientific">uncultured Thermomicrobiales bacterium</name>
    <dbReference type="NCBI Taxonomy" id="1645740"/>
    <lineage>
        <taxon>Bacteria</taxon>
        <taxon>Pseudomonadati</taxon>
        <taxon>Thermomicrobiota</taxon>
        <taxon>Thermomicrobia</taxon>
        <taxon>Thermomicrobiales</taxon>
        <taxon>environmental samples</taxon>
    </lineage>
</organism>
<feature type="compositionally biased region" description="Gly residues" evidence="1">
    <location>
        <begin position="240"/>
        <end position="250"/>
    </location>
</feature>
<gene>
    <name evidence="2" type="ORF">AVDCRST_MAG59-1567</name>
</gene>
<feature type="compositionally biased region" description="Low complexity" evidence="1">
    <location>
        <begin position="11"/>
        <end position="20"/>
    </location>
</feature>
<dbReference type="EMBL" id="CADCWF010000096">
    <property type="protein sequence ID" value="CAA9548871.1"/>
    <property type="molecule type" value="Genomic_DNA"/>
</dbReference>
<feature type="non-terminal residue" evidence="2">
    <location>
        <position position="1"/>
    </location>
</feature>
<feature type="region of interest" description="Disordered" evidence="1">
    <location>
        <begin position="78"/>
        <end position="267"/>
    </location>
</feature>
<feature type="region of interest" description="Disordered" evidence="1">
    <location>
        <begin position="29"/>
        <end position="66"/>
    </location>
</feature>
<feature type="compositionally biased region" description="Basic residues" evidence="1">
    <location>
        <begin position="164"/>
        <end position="183"/>
    </location>
</feature>
<proteinExistence type="predicted"/>
<feature type="compositionally biased region" description="Basic residues" evidence="1">
    <location>
        <begin position="139"/>
        <end position="157"/>
    </location>
</feature>
<dbReference type="AlphaFoldDB" id="A0A6J4UGB7"/>
<sequence length="267" mass="29193">GVAGDRGRPGADGNALASGGAAAAWLRPLRAHGQRLRPPRTVRALGRGARPQGRRPADRLGPALRGLRRHHRLARCVFLAGARRRPPGGEGRPLRPRPRPLVRQRPPYDLPDPRPARPGLGRPRPRRRRRPARPLRAGRPPRRRPRHLGRHLRRPLRRPPPCPRRLRRARRGGPAGHRSRPPARIRCPGGMAAPLRLPRRPRSGRALPPPQRPGRVRPPGRPGSGAARGCPCRRADADGGRPGAGVGDGGPKFDAGRGKGHSRRHSV</sequence>
<evidence type="ECO:0000256" key="1">
    <source>
        <dbReference type="SAM" id="MobiDB-lite"/>
    </source>
</evidence>
<feature type="region of interest" description="Disordered" evidence="1">
    <location>
        <begin position="1"/>
        <end position="20"/>
    </location>
</feature>
<feature type="compositionally biased region" description="Basic residues" evidence="1">
    <location>
        <begin position="123"/>
        <end position="133"/>
    </location>
</feature>
<feature type="non-terminal residue" evidence="2">
    <location>
        <position position="267"/>
    </location>
</feature>
<feature type="compositionally biased region" description="Basic residues" evidence="1">
    <location>
        <begin position="29"/>
        <end position="40"/>
    </location>
</feature>